<dbReference type="Proteomes" id="UP000218231">
    <property type="component" value="Unassembled WGS sequence"/>
</dbReference>
<keyword evidence="2" id="KW-1185">Reference proteome</keyword>
<proteinExistence type="predicted"/>
<name>A0A2A2K2D9_9BILA</name>
<dbReference type="AlphaFoldDB" id="A0A2A2K2D9"/>
<dbReference type="EMBL" id="LIAE01009830">
    <property type="protein sequence ID" value="PAV68053.1"/>
    <property type="molecule type" value="Genomic_DNA"/>
</dbReference>
<comment type="caution">
    <text evidence="1">The sequence shown here is derived from an EMBL/GenBank/DDBJ whole genome shotgun (WGS) entry which is preliminary data.</text>
</comment>
<protein>
    <submittedName>
        <fullName evidence="1">Uncharacterized protein</fullName>
    </submittedName>
</protein>
<gene>
    <name evidence="1" type="ORF">WR25_00443</name>
</gene>
<sequence length="198" mass="21504">MGAAVRHRDLHPEAGAPLPLPRPHLLTMDLVSNIQRHPVLDLPRLLGNPIIQPLRSLVGLLGMPVQPVAPVLPGLVLDELDQPLTDHPPPRPWRHEQVFQVTEIIAAPGRAVEYVVNEAEDLPAVRGHGAVHGLGRVEEARPGTLGDGRAQLHLVEGLVLRPVVGPWLQVGLLHFAYENGQLGGGHSSNPFWTTQLNE</sequence>
<evidence type="ECO:0000313" key="1">
    <source>
        <dbReference type="EMBL" id="PAV68053.1"/>
    </source>
</evidence>
<reference evidence="1 2" key="1">
    <citation type="journal article" date="2017" name="Curr. Biol.">
        <title>Genome architecture and evolution of a unichromosomal asexual nematode.</title>
        <authorList>
            <person name="Fradin H."/>
            <person name="Zegar C."/>
            <person name="Gutwein M."/>
            <person name="Lucas J."/>
            <person name="Kovtun M."/>
            <person name="Corcoran D."/>
            <person name="Baugh L.R."/>
            <person name="Kiontke K."/>
            <person name="Gunsalus K."/>
            <person name="Fitch D.H."/>
            <person name="Piano F."/>
        </authorList>
    </citation>
    <scope>NUCLEOTIDE SEQUENCE [LARGE SCALE GENOMIC DNA]</scope>
    <source>
        <strain evidence="1">PF1309</strain>
    </source>
</reference>
<organism evidence="1 2">
    <name type="scientific">Diploscapter pachys</name>
    <dbReference type="NCBI Taxonomy" id="2018661"/>
    <lineage>
        <taxon>Eukaryota</taxon>
        <taxon>Metazoa</taxon>
        <taxon>Ecdysozoa</taxon>
        <taxon>Nematoda</taxon>
        <taxon>Chromadorea</taxon>
        <taxon>Rhabditida</taxon>
        <taxon>Rhabditina</taxon>
        <taxon>Rhabditomorpha</taxon>
        <taxon>Rhabditoidea</taxon>
        <taxon>Rhabditidae</taxon>
        <taxon>Diploscapter</taxon>
    </lineage>
</organism>
<accession>A0A2A2K2D9</accession>
<evidence type="ECO:0000313" key="2">
    <source>
        <dbReference type="Proteomes" id="UP000218231"/>
    </source>
</evidence>